<dbReference type="InterPro" id="IPR004910">
    <property type="entry name" value="Yippee/Mis18/Cereblon"/>
</dbReference>
<evidence type="ECO:0000256" key="3">
    <source>
        <dbReference type="ARBA" id="ARBA00022833"/>
    </source>
</evidence>
<keyword evidence="2" id="KW-0479">Metal-binding</keyword>
<dbReference type="AlphaFoldDB" id="A0A835AQF9"/>
<keyword evidence="6" id="KW-1185">Reference proteome</keyword>
<evidence type="ECO:0000313" key="5">
    <source>
        <dbReference type="EMBL" id="KAF8669399.1"/>
    </source>
</evidence>
<organism evidence="5 6">
    <name type="scientific">Digitaria exilis</name>
    <dbReference type="NCBI Taxonomy" id="1010633"/>
    <lineage>
        <taxon>Eukaryota</taxon>
        <taxon>Viridiplantae</taxon>
        <taxon>Streptophyta</taxon>
        <taxon>Embryophyta</taxon>
        <taxon>Tracheophyta</taxon>
        <taxon>Spermatophyta</taxon>
        <taxon>Magnoliopsida</taxon>
        <taxon>Liliopsida</taxon>
        <taxon>Poales</taxon>
        <taxon>Poaceae</taxon>
        <taxon>PACMAD clade</taxon>
        <taxon>Panicoideae</taxon>
        <taxon>Panicodae</taxon>
        <taxon>Paniceae</taxon>
        <taxon>Anthephorinae</taxon>
        <taxon>Digitaria</taxon>
    </lineage>
</organism>
<comment type="caution">
    <text evidence="5">The sequence shown here is derived from an EMBL/GenBank/DDBJ whole genome shotgun (WGS) entry which is preliminary data.</text>
</comment>
<keyword evidence="3" id="KW-0862">Zinc</keyword>
<dbReference type="PANTHER" id="PTHR13848">
    <property type="entry name" value="PROTEIN YIPPEE-LIKE CG15309-RELATED"/>
    <property type="match status" value="1"/>
</dbReference>
<dbReference type="Pfam" id="PF03226">
    <property type="entry name" value="Yippee-Mis18"/>
    <property type="match status" value="1"/>
</dbReference>
<proteinExistence type="inferred from homology"/>
<dbReference type="InterPro" id="IPR034751">
    <property type="entry name" value="Yippee"/>
</dbReference>
<evidence type="ECO:0000313" key="6">
    <source>
        <dbReference type="Proteomes" id="UP000636709"/>
    </source>
</evidence>
<evidence type="ECO:0000256" key="2">
    <source>
        <dbReference type="ARBA" id="ARBA00022723"/>
    </source>
</evidence>
<comment type="similarity">
    <text evidence="1">Belongs to the yippee family.</text>
</comment>
<dbReference type="PROSITE" id="PS51792">
    <property type="entry name" value="YIPPEE"/>
    <property type="match status" value="1"/>
</dbReference>
<protein>
    <recommendedName>
        <fullName evidence="4">Yippee domain-containing protein</fullName>
    </recommendedName>
</protein>
<evidence type="ECO:0000256" key="1">
    <source>
        <dbReference type="ARBA" id="ARBA00005613"/>
    </source>
</evidence>
<accession>A0A835AQF9</accession>
<gene>
    <name evidence="5" type="ORF">HU200_051748</name>
</gene>
<evidence type="ECO:0000259" key="4">
    <source>
        <dbReference type="PROSITE" id="PS51792"/>
    </source>
</evidence>
<reference evidence="5" key="1">
    <citation type="submission" date="2020-07" db="EMBL/GenBank/DDBJ databases">
        <title>Genome sequence and genetic diversity analysis of an under-domesticated orphan crop, white fonio (Digitaria exilis).</title>
        <authorList>
            <person name="Bennetzen J.L."/>
            <person name="Chen S."/>
            <person name="Ma X."/>
            <person name="Wang X."/>
            <person name="Yssel A.E.J."/>
            <person name="Chaluvadi S.R."/>
            <person name="Johnson M."/>
            <person name="Gangashetty P."/>
            <person name="Hamidou F."/>
            <person name="Sanogo M.D."/>
            <person name="Zwaenepoel A."/>
            <person name="Wallace J."/>
            <person name="Van De Peer Y."/>
            <person name="Van Deynze A."/>
        </authorList>
    </citation>
    <scope>NUCLEOTIDE SEQUENCE</scope>
    <source>
        <tissue evidence="5">Leaves</tissue>
    </source>
</reference>
<dbReference type="OrthoDB" id="6407410at2759"/>
<sequence>MGLLFVQSLRGPKVFKCKNCRVVSASSDAIVSKDFRGRHGPAYLFDSVVNVSLGPSEDRHLMTGWHTVNDIYCICCQQLLGWRYVSWQFVITTVEFIRKLQTNNVLLCLKATWSLLYLKQENSFEQFLEHLKCVLKRKISIPHPFCIRHTRLQVMNVEAYISDDFFLVLILTF</sequence>
<name>A0A835AQF9_9POAL</name>
<dbReference type="Proteomes" id="UP000636709">
    <property type="component" value="Unassembled WGS sequence"/>
</dbReference>
<feature type="domain" description="Yippee" evidence="4">
    <location>
        <begin position="13"/>
        <end position="111"/>
    </location>
</feature>
<dbReference type="GO" id="GO:0046872">
    <property type="term" value="F:metal ion binding"/>
    <property type="evidence" value="ECO:0007669"/>
    <property type="project" value="UniProtKB-KW"/>
</dbReference>
<dbReference type="InterPro" id="IPR039058">
    <property type="entry name" value="Yippee_fam"/>
</dbReference>
<dbReference type="EMBL" id="JACEFO010002272">
    <property type="protein sequence ID" value="KAF8669399.1"/>
    <property type="molecule type" value="Genomic_DNA"/>
</dbReference>